<reference evidence="1" key="1">
    <citation type="journal article" date="2014" name="Front. Microbiol.">
        <title>High frequency of phylogenetically diverse reductive dehalogenase-homologous genes in deep subseafloor sedimentary metagenomes.</title>
        <authorList>
            <person name="Kawai M."/>
            <person name="Futagami T."/>
            <person name="Toyoda A."/>
            <person name="Takaki Y."/>
            <person name="Nishi S."/>
            <person name="Hori S."/>
            <person name="Arai W."/>
            <person name="Tsubouchi T."/>
            <person name="Morono Y."/>
            <person name="Uchiyama I."/>
            <person name="Ito T."/>
            <person name="Fujiyama A."/>
            <person name="Inagaki F."/>
            <person name="Takami H."/>
        </authorList>
    </citation>
    <scope>NUCLEOTIDE SEQUENCE</scope>
    <source>
        <strain evidence="1">Expedition CK06-06</strain>
    </source>
</reference>
<dbReference type="EMBL" id="BART01027090">
    <property type="protein sequence ID" value="GAG90385.1"/>
    <property type="molecule type" value="Genomic_DNA"/>
</dbReference>
<evidence type="ECO:0008006" key="2">
    <source>
        <dbReference type="Google" id="ProtNLM"/>
    </source>
</evidence>
<organism evidence="1">
    <name type="scientific">marine sediment metagenome</name>
    <dbReference type="NCBI Taxonomy" id="412755"/>
    <lineage>
        <taxon>unclassified sequences</taxon>
        <taxon>metagenomes</taxon>
        <taxon>ecological metagenomes</taxon>
    </lineage>
</organism>
<dbReference type="SUPFAM" id="SSF56235">
    <property type="entry name" value="N-terminal nucleophile aminohydrolases (Ntn hydrolases)"/>
    <property type="match status" value="1"/>
</dbReference>
<dbReference type="GO" id="GO:0051603">
    <property type="term" value="P:proteolysis involved in protein catabolic process"/>
    <property type="evidence" value="ECO:0007669"/>
    <property type="project" value="InterPro"/>
</dbReference>
<feature type="non-terminal residue" evidence="1">
    <location>
        <position position="194"/>
    </location>
</feature>
<dbReference type="InterPro" id="IPR001353">
    <property type="entry name" value="Proteasome_sua/b"/>
</dbReference>
<accession>X1B5M1</accession>
<sequence length="194" mass="21673">MTTAAAMICNDGLVIGTDMKVTAGGRKWKDSKLLIEAKLNKCRLFIAVAGRTRHIADALGWMELGNLSKTLGENPSFDDFLNKVVEIRLPQFSIDFLRKYSEQPTIQMIIGCIDKTKTSRLIQVYPDGDYDYKDDFIAIGSGSIFGEILLRKLYDPKMNIALAKRLIGYIIWEIQEIDNNSGEGMQIVASSKDG</sequence>
<proteinExistence type="predicted"/>
<protein>
    <recommendedName>
        <fullName evidence="2">Proteasome endopeptidase complex</fullName>
    </recommendedName>
</protein>
<gene>
    <name evidence="1" type="ORF">S01H4_48120</name>
</gene>
<name>X1B5M1_9ZZZZ</name>
<dbReference type="Pfam" id="PF00227">
    <property type="entry name" value="Proteasome"/>
    <property type="match status" value="1"/>
</dbReference>
<evidence type="ECO:0000313" key="1">
    <source>
        <dbReference type="EMBL" id="GAG90385.1"/>
    </source>
</evidence>
<dbReference type="GO" id="GO:0005839">
    <property type="term" value="C:proteasome core complex"/>
    <property type="evidence" value="ECO:0007669"/>
    <property type="project" value="InterPro"/>
</dbReference>
<comment type="caution">
    <text evidence="1">The sequence shown here is derived from an EMBL/GenBank/DDBJ whole genome shotgun (WGS) entry which is preliminary data.</text>
</comment>
<dbReference type="CDD" id="cd01906">
    <property type="entry name" value="proteasome_protease_HslV"/>
    <property type="match status" value="1"/>
</dbReference>
<dbReference type="Gene3D" id="3.60.20.10">
    <property type="entry name" value="Glutamine Phosphoribosylpyrophosphate, subunit 1, domain 1"/>
    <property type="match status" value="1"/>
</dbReference>
<dbReference type="AlphaFoldDB" id="X1B5M1"/>
<dbReference type="InterPro" id="IPR029055">
    <property type="entry name" value="Ntn_hydrolases_N"/>
</dbReference>